<dbReference type="InterPro" id="IPR013538">
    <property type="entry name" value="ASHA1/2-like_C"/>
</dbReference>
<dbReference type="EMBL" id="BAAAHD010000021">
    <property type="protein sequence ID" value="GAA0560692.1"/>
    <property type="molecule type" value="Genomic_DNA"/>
</dbReference>
<keyword evidence="7" id="KW-1185">Reference proteome</keyword>
<dbReference type="InterPro" id="IPR011991">
    <property type="entry name" value="ArsR-like_HTH"/>
</dbReference>
<dbReference type="Gene3D" id="3.30.530.20">
    <property type="match status" value="1"/>
</dbReference>
<dbReference type="SUPFAM" id="SSF46785">
    <property type="entry name" value="Winged helix' DNA-binding domain"/>
    <property type="match status" value="1"/>
</dbReference>
<dbReference type="PANTHER" id="PTHR33154:SF33">
    <property type="entry name" value="TRANSCRIPTIONAL REPRESSOR SDPR"/>
    <property type="match status" value="1"/>
</dbReference>
<dbReference type="InterPro" id="IPR036390">
    <property type="entry name" value="WH_DNA-bd_sf"/>
</dbReference>
<keyword evidence="4" id="KW-0804">Transcription</keyword>
<dbReference type="PROSITE" id="PS50987">
    <property type="entry name" value="HTH_ARSR_2"/>
    <property type="match status" value="1"/>
</dbReference>
<dbReference type="Pfam" id="PF12840">
    <property type="entry name" value="HTH_20"/>
    <property type="match status" value="1"/>
</dbReference>
<evidence type="ECO:0000256" key="4">
    <source>
        <dbReference type="ARBA" id="ARBA00023163"/>
    </source>
</evidence>
<dbReference type="InterPro" id="IPR051081">
    <property type="entry name" value="HTH_MetalResp_TranReg"/>
</dbReference>
<dbReference type="CDD" id="cd00090">
    <property type="entry name" value="HTH_ARSR"/>
    <property type="match status" value="1"/>
</dbReference>
<dbReference type="SMART" id="SM00418">
    <property type="entry name" value="HTH_ARSR"/>
    <property type="match status" value="1"/>
</dbReference>
<evidence type="ECO:0000256" key="1">
    <source>
        <dbReference type="ARBA" id="ARBA00006817"/>
    </source>
</evidence>
<evidence type="ECO:0000256" key="2">
    <source>
        <dbReference type="ARBA" id="ARBA00023015"/>
    </source>
</evidence>
<dbReference type="InterPro" id="IPR001845">
    <property type="entry name" value="HTH_ArsR_DNA-bd_dom"/>
</dbReference>
<dbReference type="PRINTS" id="PR00778">
    <property type="entry name" value="HTHARSR"/>
</dbReference>
<evidence type="ECO:0000256" key="3">
    <source>
        <dbReference type="ARBA" id="ARBA00023125"/>
    </source>
</evidence>
<dbReference type="InterPro" id="IPR023393">
    <property type="entry name" value="START-like_dom_sf"/>
</dbReference>
<sequence>MVTYFRGVDDDDLAFKALADPTRRFLLDLLFAREGRTLGELEAEVEMTRFGVSKHLRVLEDAGLVVPRRSGREKLHFLNPVPIRLIHDRWIGKYTERPAAALADLKRRLESDMTTTETGAGETVQVYRVYIKATPQAIWDAITKPEWTTKFGYQAPVEYDLRPGGAFRGLASEAMKEHGAPDVVIDGEVIEADPPRRLVQTWRALFLGEPHTRLAYEIEDDGSGVSRLTVTHDVTGAPQTAAQGAGEIPEAGGGWSQTLSDLKTLLETGESLFA</sequence>
<evidence type="ECO:0000259" key="5">
    <source>
        <dbReference type="PROSITE" id="PS50987"/>
    </source>
</evidence>
<dbReference type="Gene3D" id="1.10.10.10">
    <property type="entry name" value="Winged helix-like DNA-binding domain superfamily/Winged helix DNA-binding domain"/>
    <property type="match status" value="1"/>
</dbReference>
<protein>
    <recommendedName>
        <fullName evidence="5">HTH arsR-type domain-containing protein</fullName>
    </recommendedName>
</protein>
<keyword evidence="3" id="KW-0238">DNA-binding</keyword>
<proteinExistence type="inferred from homology"/>
<dbReference type="NCBIfam" id="NF033788">
    <property type="entry name" value="HTH_metalloreg"/>
    <property type="match status" value="1"/>
</dbReference>
<evidence type="ECO:0000313" key="7">
    <source>
        <dbReference type="Proteomes" id="UP001501427"/>
    </source>
</evidence>
<comment type="caution">
    <text evidence="6">The sequence shown here is derived from an EMBL/GenBank/DDBJ whole genome shotgun (WGS) entry which is preliminary data.</text>
</comment>
<keyword evidence="2" id="KW-0805">Transcription regulation</keyword>
<dbReference type="PANTHER" id="PTHR33154">
    <property type="entry name" value="TRANSCRIPTIONAL REGULATOR, ARSR FAMILY"/>
    <property type="match status" value="1"/>
</dbReference>
<dbReference type="InterPro" id="IPR036388">
    <property type="entry name" value="WH-like_DNA-bd_sf"/>
</dbReference>
<dbReference type="Proteomes" id="UP001501427">
    <property type="component" value="Unassembled WGS sequence"/>
</dbReference>
<accession>A0ABP3PBX3</accession>
<comment type="similarity">
    <text evidence="1">Belongs to the AHA1 family.</text>
</comment>
<dbReference type="Pfam" id="PF08327">
    <property type="entry name" value="AHSA1"/>
    <property type="match status" value="1"/>
</dbReference>
<evidence type="ECO:0000313" key="6">
    <source>
        <dbReference type="EMBL" id="GAA0560692.1"/>
    </source>
</evidence>
<name>A0ABP3PBX3_9ACTN</name>
<reference evidence="7" key="1">
    <citation type="journal article" date="2019" name="Int. J. Syst. Evol. Microbiol.">
        <title>The Global Catalogue of Microorganisms (GCM) 10K type strain sequencing project: providing services to taxonomists for standard genome sequencing and annotation.</title>
        <authorList>
            <consortium name="The Broad Institute Genomics Platform"/>
            <consortium name="The Broad Institute Genome Sequencing Center for Infectious Disease"/>
            <person name="Wu L."/>
            <person name="Ma J."/>
        </authorList>
    </citation>
    <scope>NUCLEOTIDE SEQUENCE [LARGE SCALE GENOMIC DNA]</scope>
    <source>
        <strain evidence="7">JCM 10667</strain>
    </source>
</reference>
<dbReference type="SUPFAM" id="SSF55961">
    <property type="entry name" value="Bet v1-like"/>
    <property type="match status" value="1"/>
</dbReference>
<gene>
    <name evidence="6" type="ORF">GCM10009546_23600</name>
</gene>
<organism evidence="6 7">
    <name type="scientific">Actinomadura livida</name>
    <dbReference type="NCBI Taxonomy" id="79909"/>
    <lineage>
        <taxon>Bacteria</taxon>
        <taxon>Bacillati</taxon>
        <taxon>Actinomycetota</taxon>
        <taxon>Actinomycetes</taxon>
        <taxon>Streptosporangiales</taxon>
        <taxon>Thermomonosporaceae</taxon>
        <taxon>Actinomadura</taxon>
    </lineage>
</organism>
<feature type="domain" description="HTH arsR-type" evidence="5">
    <location>
        <begin position="3"/>
        <end position="98"/>
    </location>
</feature>